<name>A0A1G7E5D9_9DEIN</name>
<accession>A0A1G7E5D9</accession>
<proteinExistence type="predicted"/>
<evidence type="ECO:0000313" key="2">
    <source>
        <dbReference type="Proteomes" id="UP000199446"/>
    </source>
</evidence>
<dbReference type="PROSITE" id="PS51257">
    <property type="entry name" value="PROKAR_LIPOPROTEIN"/>
    <property type="match status" value="1"/>
</dbReference>
<dbReference type="OrthoDB" id="31349at2"/>
<dbReference type="Proteomes" id="UP000199446">
    <property type="component" value="Unassembled WGS sequence"/>
</dbReference>
<protein>
    <recommendedName>
        <fullName evidence="3">Late embryogenesis abundant protein</fullName>
    </recommendedName>
</protein>
<dbReference type="EMBL" id="FNBC01000004">
    <property type="protein sequence ID" value="SDE58893.1"/>
    <property type="molecule type" value="Genomic_DNA"/>
</dbReference>
<reference evidence="2" key="1">
    <citation type="submission" date="2016-10" db="EMBL/GenBank/DDBJ databases">
        <authorList>
            <person name="Varghese N."/>
            <person name="Submissions S."/>
        </authorList>
    </citation>
    <scope>NUCLEOTIDE SEQUENCE [LARGE SCALE GENOMIC DNA]</scope>
    <source>
        <strain evidence="2">CGMCC 1.6992</strain>
    </source>
</reference>
<gene>
    <name evidence="1" type="ORF">SAMN04488243_104103</name>
</gene>
<keyword evidence="2" id="KW-1185">Reference proteome</keyword>
<dbReference type="RefSeq" id="WP_093005662.1">
    <property type="nucleotide sequence ID" value="NZ_FNBC01000004.1"/>
</dbReference>
<dbReference type="Gene3D" id="2.60.40.1820">
    <property type="match status" value="1"/>
</dbReference>
<evidence type="ECO:0008006" key="3">
    <source>
        <dbReference type="Google" id="ProtNLM"/>
    </source>
</evidence>
<evidence type="ECO:0000313" key="1">
    <source>
        <dbReference type="EMBL" id="SDE58893.1"/>
    </source>
</evidence>
<dbReference type="AlphaFoldDB" id="A0A1G7E5D9"/>
<dbReference type="STRING" id="482827.SAMN04488243_104103"/>
<sequence length="225" mass="24381">MGPVARPLRFSLLLGLLVLAACAPRPLPPEARFLGAEIRGLELSPEPALLLSVRVAFQNPNPFPLPLAAFGARLRVGEVRVPLDLTLPPGEKEASLPVRLTPREALATARALLSREGAEVALEGETLGGRLTFFQTRLAFPLEPVRVRRAGVNLFLENSNPLPLRVEGALVLLGQRLSVRADLPAKGEARVQVVGFRPGLERGSRRLELRLEVPGFLSQTLVLDL</sequence>
<organism evidence="1 2">
    <name type="scientific">Thermus arciformis</name>
    <dbReference type="NCBI Taxonomy" id="482827"/>
    <lineage>
        <taxon>Bacteria</taxon>
        <taxon>Thermotogati</taxon>
        <taxon>Deinococcota</taxon>
        <taxon>Deinococci</taxon>
        <taxon>Thermales</taxon>
        <taxon>Thermaceae</taxon>
        <taxon>Thermus</taxon>
    </lineage>
</organism>
<dbReference type="SUPFAM" id="SSF117070">
    <property type="entry name" value="LEA14-like"/>
    <property type="match status" value="1"/>
</dbReference>